<evidence type="ECO:0000256" key="7">
    <source>
        <dbReference type="SAM" id="MobiDB-lite"/>
    </source>
</evidence>
<feature type="transmembrane region" description="Helical" evidence="8">
    <location>
        <begin position="231"/>
        <end position="250"/>
    </location>
</feature>
<dbReference type="PATRIC" id="fig|1502723.3.peg.5084"/>
<keyword evidence="5 8" id="KW-1133">Transmembrane helix</keyword>
<keyword evidence="6 8" id="KW-0472">Membrane</keyword>
<protein>
    <submittedName>
        <fullName evidence="10">Putative RND superfamily drug exporter</fullName>
    </submittedName>
</protein>
<feature type="transmembrane region" description="Helical" evidence="8">
    <location>
        <begin position="306"/>
        <end position="330"/>
    </location>
</feature>
<feature type="transmembrane region" description="Helical" evidence="8">
    <location>
        <begin position="276"/>
        <end position="300"/>
    </location>
</feature>
<evidence type="ECO:0000256" key="6">
    <source>
        <dbReference type="ARBA" id="ARBA00023136"/>
    </source>
</evidence>
<feature type="transmembrane region" description="Helical" evidence="8">
    <location>
        <begin position="659"/>
        <end position="681"/>
    </location>
</feature>
<evidence type="ECO:0000259" key="9">
    <source>
        <dbReference type="PROSITE" id="PS50156"/>
    </source>
</evidence>
<feature type="domain" description="SSD" evidence="9">
    <location>
        <begin position="194"/>
        <end position="327"/>
    </location>
</feature>
<dbReference type="PROSITE" id="PS50156">
    <property type="entry name" value="SSD"/>
    <property type="match status" value="1"/>
</dbReference>
<dbReference type="EMBL" id="JYFN01000051">
    <property type="protein sequence ID" value="KJE20778.1"/>
    <property type="molecule type" value="Genomic_DNA"/>
</dbReference>
<feature type="transmembrane region" description="Helical" evidence="8">
    <location>
        <begin position="368"/>
        <end position="387"/>
    </location>
</feature>
<feature type="region of interest" description="Disordered" evidence="7">
    <location>
        <begin position="719"/>
        <end position="762"/>
    </location>
</feature>
<accession>A0A0D8B941</accession>
<organism evidence="10 11">
    <name type="scientific">Frankia torreyi</name>
    <dbReference type="NCBI Taxonomy" id="1856"/>
    <lineage>
        <taxon>Bacteria</taxon>
        <taxon>Bacillati</taxon>
        <taxon>Actinomycetota</taxon>
        <taxon>Actinomycetes</taxon>
        <taxon>Frankiales</taxon>
        <taxon>Frankiaceae</taxon>
        <taxon>Frankia</taxon>
    </lineage>
</organism>
<dbReference type="GO" id="GO:0005886">
    <property type="term" value="C:plasma membrane"/>
    <property type="evidence" value="ECO:0007669"/>
    <property type="project" value="UniProtKB-SubCell"/>
</dbReference>
<feature type="transmembrane region" description="Helical" evidence="8">
    <location>
        <begin position="205"/>
        <end position="225"/>
    </location>
</feature>
<evidence type="ECO:0000256" key="4">
    <source>
        <dbReference type="ARBA" id="ARBA00022692"/>
    </source>
</evidence>
<name>A0A0D8B941_9ACTN</name>
<dbReference type="PANTHER" id="PTHR33406:SF11">
    <property type="entry name" value="MEMBRANE PROTEIN SCO6666-RELATED"/>
    <property type="match status" value="1"/>
</dbReference>
<proteinExistence type="inferred from homology"/>
<dbReference type="SUPFAM" id="SSF82866">
    <property type="entry name" value="Multidrug efflux transporter AcrB transmembrane domain"/>
    <property type="match status" value="2"/>
</dbReference>
<dbReference type="InterPro" id="IPR000731">
    <property type="entry name" value="SSD"/>
</dbReference>
<evidence type="ECO:0000256" key="5">
    <source>
        <dbReference type="ARBA" id="ARBA00022989"/>
    </source>
</evidence>
<dbReference type="OrthoDB" id="7051771at2"/>
<evidence type="ECO:0000256" key="1">
    <source>
        <dbReference type="ARBA" id="ARBA00004651"/>
    </source>
</evidence>
<dbReference type="Gene3D" id="1.20.1640.10">
    <property type="entry name" value="Multidrug efflux transporter AcrB transmembrane domain"/>
    <property type="match status" value="2"/>
</dbReference>
<comment type="caution">
    <text evidence="10">The sequence shown here is derived from an EMBL/GenBank/DDBJ whole genome shotgun (WGS) entry which is preliminary data.</text>
</comment>
<sequence precursor="true">MASLARWCFRHRRLVLLLWIAAIAVLGGVSQAAGSDYKDAFSLPGTDSQKAIDLLQRDFPAASGDSATIVLHSKNGVAVTDPALKAPATEMLDKLAKVPHVSDVGSPYGPRGASQISSDGHTAFATIDFDEQGIDLPKDDIQQLVDTARGYDSSTLQVEATGQVVSITEQQQQSYSEFIGIAAAAIILFIAFGSLLAMTLPLITAIVALGVGSLLIILLSHVLTIAEFSPILATLIGLGVGIDYALFIVNRHRIGLRAGKSPEEAAVTAVNTSGRAVLFAGITVCIALLGMFALGVSFLYGVAISAAVAVAMTMAAAVTLLPALLGFYGMRVLSKRDRRKLADSGPEHENTGGFWWRWAKGIERRPQLFAVISAVVILIIAIPFFSLRLGSSDLGNGDSSKTTKRGYDLLADGFGPGFNGPFTIVAEIKSPQDTANLNAVVKAARATPGVASVSEPRPSPNGQAAIVSLYPTTSPQAEDTSKLLKKLRDDVVPQANPSHTGIYVGGITAIFEDFSSTLSSKLPLFIGVVVVLAFLLLVAVFRSLLVPLTASVMNLLAVGAAFGVVVAVFQWGWGSSLFSITGGPVEAFIPVILFAILFGLSMDYEVFLVSRMHEEWTARRDNRLAVSLGQAETGRVISAAGAIMTLVFASFILGDERVIKLMGLGLASAIVIDAFIIRTVLVPSLMHVFGKANWWVPAWLDRILPRISVESAEDIEELQHTPLPPDALTSAGQPVGTGGHVRQVPGQPGREEGSPRAGEPTH</sequence>
<keyword evidence="11" id="KW-1185">Reference proteome</keyword>
<dbReference type="RefSeq" id="WP_044887413.1">
    <property type="nucleotide sequence ID" value="NZ_JYFN01000051.1"/>
</dbReference>
<evidence type="ECO:0000313" key="10">
    <source>
        <dbReference type="EMBL" id="KJE20778.1"/>
    </source>
</evidence>
<dbReference type="AlphaFoldDB" id="A0A0D8B941"/>
<gene>
    <name evidence="10" type="ORF">FF36_04904</name>
</gene>
<reference evidence="10 11" key="2">
    <citation type="journal article" date="2016" name="Genome Announc.">
        <title>Permanent Draft Genome Sequences for Two Variants of Frankia sp. Strain CpI1, the First Frankia Strain Isolated from Root Nodules of Comptonia peregrina.</title>
        <authorList>
            <person name="Oshone R."/>
            <person name="Hurst S.G.IV."/>
            <person name="Abebe-Akele F."/>
            <person name="Simpson S."/>
            <person name="Morris K."/>
            <person name="Thomas W.K."/>
            <person name="Tisa L.S."/>
        </authorList>
    </citation>
    <scope>NUCLEOTIDE SEQUENCE [LARGE SCALE GENOMIC DNA]</scope>
    <source>
        <strain evidence="11">CpI1-S</strain>
    </source>
</reference>
<dbReference type="Proteomes" id="UP000032545">
    <property type="component" value="Unassembled WGS sequence"/>
</dbReference>
<feature type="transmembrane region" description="Helical" evidence="8">
    <location>
        <begin position="633"/>
        <end position="653"/>
    </location>
</feature>
<comment type="subcellular location">
    <subcellularLocation>
        <location evidence="1">Cell membrane</location>
        <topology evidence="1">Multi-pass membrane protein</topology>
    </subcellularLocation>
</comment>
<comment type="similarity">
    <text evidence="2">Belongs to the resistance-nodulation-cell division (RND) (TC 2.A.6) family. MmpL subfamily.</text>
</comment>
<evidence type="ECO:0000256" key="3">
    <source>
        <dbReference type="ARBA" id="ARBA00022475"/>
    </source>
</evidence>
<dbReference type="PANTHER" id="PTHR33406">
    <property type="entry name" value="MEMBRANE PROTEIN MJ1562-RELATED"/>
    <property type="match status" value="1"/>
</dbReference>
<feature type="compositionally biased region" description="Basic and acidic residues" evidence="7">
    <location>
        <begin position="749"/>
        <end position="762"/>
    </location>
</feature>
<evidence type="ECO:0000256" key="2">
    <source>
        <dbReference type="ARBA" id="ARBA00010157"/>
    </source>
</evidence>
<keyword evidence="3" id="KW-1003">Cell membrane</keyword>
<feature type="transmembrane region" description="Helical" evidence="8">
    <location>
        <begin position="588"/>
        <end position="612"/>
    </location>
</feature>
<feature type="transmembrane region" description="Helical" evidence="8">
    <location>
        <begin position="178"/>
        <end position="198"/>
    </location>
</feature>
<dbReference type="InterPro" id="IPR004869">
    <property type="entry name" value="MMPL_dom"/>
</dbReference>
<feature type="transmembrane region" description="Helical" evidence="8">
    <location>
        <begin position="552"/>
        <end position="573"/>
    </location>
</feature>
<evidence type="ECO:0000313" key="11">
    <source>
        <dbReference type="Proteomes" id="UP000032545"/>
    </source>
</evidence>
<evidence type="ECO:0000256" key="8">
    <source>
        <dbReference type="SAM" id="Phobius"/>
    </source>
</evidence>
<feature type="transmembrane region" description="Helical" evidence="8">
    <location>
        <begin position="524"/>
        <end position="545"/>
    </location>
</feature>
<reference evidence="11" key="1">
    <citation type="submission" date="2015-02" db="EMBL/GenBank/DDBJ databases">
        <title>Draft Genome of Frankia sp. CpI1-S.</title>
        <authorList>
            <person name="Oshone R.T."/>
            <person name="Ngom M."/>
            <person name="Ghodhbane-Gtari F."/>
            <person name="Gtari M."/>
            <person name="Morris K."/>
            <person name="Thomas K."/>
            <person name="Sen A."/>
            <person name="Tisa L.S."/>
        </authorList>
    </citation>
    <scope>NUCLEOTIDE SEQUENCE [LARGE SCALE GENOMIC DNA]</scope>
    <source>
        <strain evidence="11">CpI1-S</strain>
    </source>
</reference>
<dbReference type="InterPro" id="IPR050545">
    <property type="entry name" value="Mycobact_MmpL"/>
</dbReference>
<dbReference type="Pfam" id="PF03176">
    <property type="entry name" value="MMPL"/>
    <property type="match status" value="2"/>
</dbReference>
<keyword evidence="4 8" id="KW-0812">Transmembrane</keyword>